<sequence>MAPYKARKDLPDPIRKHLPAKAQDIYKEAFNNAWERFADPKKLIYGGDRESASHRVAWFAVKKNYHKNEKGKWVKNK</sequence>
<organism evidence="1 2">
    <name type="scientific">Candidatus Beckwithbacteria bacterium RBG_13_42_9</name>
    <dbReference type="NCBI Taxonomy" id="1797457"/>
    <lineage>
        <taxon>Bacteria</taxon>
        <taxon>Candidatus Beckwithiibacteriota</taxon>
    </lineage>
</organism>
<protein>
    <submittedName>
        <fullName evidence="1">Cation transport regulator ChaB</fullName>
    </submittedName>
</protein>
<dbReference type="Proteomes" id="UP000177006">
    <property type="component" value="Unassembled WGS sequence"/>
</dbReference>
<dbReference type="STRING" id="1797457.A2160_03660"/>
<dbReference type="SUPFAM" id="SSF140376">
    <property type="entry name" value="ChaB-like"/>
    <property type="match status" value="1"/>
</dbReference>
<comment type="caution">
    <text evidence="1">The sequence shown here is derived from an EMBL/GenBank/DDBJ whole genome shotgun (WGS) entry which is preliminary data.</text>
</comment>
<dbReference type="Gene3D" id="1.10.1740.70">
    <property type="entry name" value="ChaB"/>
    <property type="match status" value="1"/>
</dbReference>
<dbReference type="EMBL" id="MEZK01000005">
    <property type="protein sequence ID" value="OGD63746.1"/>
    <property type="molecule type" value="Genomic_DNA"/>
</dbReference>
<proteinExistence type="predicted"/>
<dbReference type="Pfam" id="PF06150">
    <property type="entry name" value="ChaB"/>
    <property type="match status" value="1"/>
</dbReference>
<dbReference type="InterPro" id="IPR009317">
    <property type="entry name" value="ChaB"/>
</dbReference>
<gene>
    <name evidence="1" type="ORF">A2160_03660</name>
</gene>
<accession>A0A1F5E8Z3</accession>
<name>A0A1F5E8Z3_9BACT</name>
<reference evidence="1 2" key="1">
    <citation type="journal article" date="2016" name="Nat. Commun.">
        <title>Thousands of microbial genomes shed light on interconnected biogeochemical processes in an aquifer system.</title>
        <authorList>
            <person name="Anantharaman K."/>
            <person name="Brown C.T."/>
            <person name="Hug L.A."/>
            <person name="Sharon I."/>
            <person name="Castelle C.J."/>
            <person name="Probst A.J."/>
            <person name="Thomas B.C."/>
            <person name="Singh A."/>
            <person name="Wilkins M.J."/>
            <person name="Karaoz U."/>
            <person name="Brodie E.L."/>
            <person name="Williams K.H."/>
            <person name="Hubbard S.S."/>
            <person name="Banfield J.F."/>
        </authorList>
    </citation>
    <scope>NUCLEOTIDE SEQUENCE [LARGE SCALE GENOMIC DNA]</scope>
</reference>
<evidence type="ECO:0000313" key="1">
    <source>
        <dbReference type="EMBL" id="OGD63746.1"/>
    </source>
</evidence>
<evidence type="ECO:0000313" key="2">
    <source>
        <dbReference type="Proteomes" id="UP000177006"/>
    </source>
</evidence>
<dbReference type="AlphaFoldDB" id="A0A1F5E8Z3"/>
<dbReference type="InterPro" id="IPR037205">
    <property type="entry name" value="ChaB_sf"/>
</dbReference>